<keyword evidence="2" id="KW-1185">Reference proteome</keyword>
<evidence type="ECO:0000313" key="1">
    <source>
        <dbReference type="EMBL" id="KXA43158.1"/>
    </source>
</evidence>
<dbReference type="AlphaFoldDB" id="A0A133QJU9"/>
<accession>A0A133QJU9</accession>
<dbReference type="Proteomes" id="UP000070533">
    <property type="component" value="Unassembled WGS sequence"/>
</dbReference>
<reference evidence="2" key="1">
    <citation type="submission" date="2016-01" db="EMBL/GenBank/DDBJ databases">
        <authorList>
            <person name="Mitreva M."/>
            <person name="Pepin K.H."/>
            <person name="Mihindukulasuriya K.A."/>
            <person name="Fulton R."/>
            <person name="Fronick C."/>
            <person name="O'Laughlin M."/>
            <person name="Miner T."/>
            <person name="Herter B."/>
            <person name="Rosa B.A."/>
            <person name="Cordes M."/>
            <person name="Tomlinson C."/>
            <person name="Wollam A."/>
            <person name="Palsikar V.B."/>
            <person name="Mardis E.R."/>
            <person name="Wilson R.K."/>
        </authorList>
    </citation>
    <scope>NUCLEOTIDE SEQUENCE [LARGE SCALE GENOMIC DNA]</scope>
    <source>
        <strain evidence="2">MJR7716</strain>
    </source>
</reference>
<proteinExistence type="predicted"/>
<organism evidence="1 2">
    <name type="scientific">Prevotella corporis</name>
    <dbReference type="NCBI Taxonomy" id="28128"/>
    <lineage>
        <taxon>Bacteria</taxon>
        <taxon>Pseudomonadati</taxon>
        <taxon>Bacteroidota</taxon>
        <taxon>Bacteroidia</taxon>
        <taxon>Bacteroidales</taxon>
        <taxon>Prevotellaceae</taxon>
        <taxon>Prevotella</taxon>
    </lineage>
</organism>
<protein>
    <recommendedName>
        <fullName evidence="3">N-acetyltransferase domain-containing protein</fullName>
    </recommendedName>
</protein>
<dbReference type="SUPFAM" id="SSF55729">
    <property type="entry name" value="Acyl-CoA N-acyltransferases (Nat)"/>
    <property type="match status" value="1"/>
</dbReference>
<dbReference type="eggNOG" id="COG0456">
    <property type="taxonomic scope" value="Bacteria"/>
</dbReference>
<dbReference type="STRING" id="28128.HMPREF3226_00511"/>
<dbReference type="PATRIC" id="fig|28128.5.peg.512"/>
<dbReference type="InterPro" id="IPR016181">
    <property type="entry name" value="Acyl_CoA_acyltransferase"/>
</dbReference>
<evidence type="ECO:0008006" key="3">
    <source>
        <dbReference type="Google" id="ProtNLM"/>
    </source>
</evidence>
<dbReference type="EMBL" id="LRQG01000020">
    <property type="protein sequence ID" value="KXA43158.1"/>
    <property type="molecule type" value="Genomic_DNA"/>
</dbReference>
<evidence type="ECO:0000313" key="2">
    <source>
        <dbReference type="Proteomes" id="UP000070533"/>
    </source>
</evidence>
<sequence>MSCIEWPIKDCYVVENLQVIDFLLIFVGNMTIRKATQNDLDVVLSLIQCGREKMIASGNTGQWTEGYPPQTQLESDIEKGNCYLISTDDNRAIATFAFIKGVDPTYLKIEGEGWLNEEPYGTIHRVASAPGTRGIMAMVVDYCFKEVDNIRIDTHKDNIPMQRALERLAFRYCGVIHLANGDPRVAFQKKR</sequence>
<comment type="caution">
    <text evidence="1">The sequence shown here is derived from an EMBL/GenBank/DDBJ whole genome shotgun (WGS) entry which is preliminary data.</text>
</comment>
<gene>
    <name evidence="1" type="ORF">HMPREF3226_00511</name>
</gene>
<dbReference type="Gene3D" id="3.40.630.30">
    <property type="match status" value="1"/>
</dbReference>
<name>A0A133QJU9_9BACT</name>